<comment type="similarity">
    <text evidence="1">Belongs to the cytochrome b5 family. MAPR subfamily.</text>
</comment>
<dbReference type="SUPFAM" id="SSF55856">
    <property type="entry name" value="Cytochrome b5-like heme/steroid binding domain"/>
    <property type="match status" value="1"/>
</dbReference>
<dbReference type="GO" id="GO:0020037">
    <property type="term" value="F:heme binding"/>
    <property type="evidence" value="ECO:0007669"/>
    <property type="project" value="UniProtKB-ARBA"/>
</dbReference>
<feature type="region of interest" description="Disordered" evidence="2">
    <location>
        <begin position="247"/>
        <end position="302"/>
    </location>
</feature>
<dbReference type="PANTHER" id="PTHR10281">
    <property type="entry name" value="MEMBRANE-ASSOCIATED PROGESTERONE RECEPTOR COMPONENT-RELATED"/>
    <property type="match status" value="1"/>
</dbReference>
<evidence type="ECO:0000313" key="4">
    <source>
        <dbReference type="EMBL" id="GHJ84652.1"/>
    </source>
</evidence>
<feature type="domain" description="Cytochrome b5 heme-binding" evidence="3">
    <location>
        <begin position="149"/>
        <end position="246"/>
    </location>
</feature>
<dbReference type="EMBL" id="BLZA01000009">
    <property type="protein sequence ID" value="GHJ84652.1"/>
    <property type="molecule type" value="Genomic_DNA"/>
</dbReference>
<dbReference type="Proteomes" id="UP000620104">
    <property type="component" value="Unassembled WGS sequence"/>
</dbReference>
<dbReference type="GO" id="GO:0012505">
    <property type="term" value="C:endomembrane system"/>
    <property type="evidence" value="ECO:0007669"/>
    <property type="project" value="TreeGrafter"/>
</dbReference>
<dbReference type="InterPro" id="IPR050577">
    <property type="entry name" value="MAPR/NEUFC/NENF-like"/>
</dbReference>
<reference evidence="4" key="1">
    <citation type="submission" date="2020-07" db="EMBL/GenBank/DDBJ databases">
        <title>Draft Genome Sequence of a Deep-Sea Yeast, Naganishia (Cryptococcus) liquefaciens strain N6.</title>
        <authorList>
            <person name="Han Y.W."/>
            <person name="Kajitani R."/>
            <person name="Morimoto H."/>
            <person name="Parhat M."/>
            <person name="Tsubouchi H."/>
            <person name="Bakenova O."/>
            <person name="Ogata M."/>
            <person name="Argunhan B."/>
            <person name="Aoki R."/>
            <person name="Kajiwara S."/>
            <person name="Itoh T."/>
            <person name="Iwasaki H."/>
        </authorList>
    </citation>
    <scope>NUCLEOTIDE SEQUENCE</scope>
    <source>
        <strain evidence="4">N6</strain>
    </source>
</reference>
<dbReference type="InterPro" id="IPR036400">
    <property type="entry name" value="Cyt_B5-like_heme/steroid_sf"/>
</dbReference>
<keyword evidence="5" id="KW-1185">Reference proteome</keyword>
<feature type="compositionally biased region" description="Basic and acidic residues" evidence="2">
    <location>
        <begin position="72"/>
        <end position="94"/>
    </location>
</feature>
<dbReference type="InterPro" id="IPR001199">
    <property type="entry name" value="Cyt_B5-like_heme/steroid-bd"/>
</dbReference>
<dbReference type="Pfam" id="PF00173">
    <property type="entry name" value="Cyt-b5"/>
    <property type="match status" value="1"/>
</dbReference>
<feature type="compositionally biased region" description="Basic and acidic residues" evidence="2">
    <location>
        <begin position="45"/>
        <end position="54"/>
    </location>
</feature>
<dbReference type="OrthoDB" id="10257697at2759"/>
<feature type="region of interest" description="Disordered" evidence="2">
    <location>
        <begin position="1"/>
        <end position="94"/>
    </location>
</feature>
<evidence type="ECO:0000259" key="3">
    <source>
        <dbReference type="SMART" id="SM01117"/>
    </source>
</evidence>
<evidence type="ECO:0000256" key="1">
    <source>
        <dbReference type="ARBA" id="ARBA00038357"/>
    </source>
</evidence>
<proteinExistence type="inferred from homology"/>
<evidence type="ECO:0000256" key="2">
    <source>
        <dbReference type="SAM" id="MobiDB-lite"/>
    </source>
</evidence>
<dbReference type="PANTHER" id="PTHR10281:SF76">
    <property type="entry name" value="CALCUTTA CUP-RELATED"/>
    <property type="match status" value="1"/>
</dbReference>
<organism evidence="4 5">
    <name type="scientific">Naganishia liquefaciens</name>
    <dbReference type="NCBI Taxonomy" id="104408"/>
    <lineage>
        <taxon>Eukaryota</taxon>
        <taxon>Fungi</taxon>
        <taxon>Dikarya</taxon>
        <taxon>Basidiomycota</taxon>
        <taxon>Agaricomycotina</taxon>
        <taxon>Tremellomycetes</taxon>
        <taxon>Filobasidiales</taxon>
        <taxon>Filobasidiaceae</taxon>
        <taxon>Naganishia</taxon>
    </lineage>
</organism>
<gene>
    <name evidence="4" type="ORF">NliqN6_1054</name>
</gene>
<accession>A0A8H3TP60</accession>
<feature type="compositionally biased region" description="Low complexity" evidence="2">
    <location>
        <begin position="8"/>
        <end position="18"/>
    </location>
</feature>
<dbReference type="SMART" id="SM01117">
    <property type="entry name" value="Cyt-b5"/>
    <property type="match status" value="1"/>
</dbReference>
<name>A0A8H3TP60_9TREE</name>
<comment type="caution">
    <text evidence="4">The sequence shown here is derived from an EMBL/GenBank/DDBJ whole genome shotgun (WGS) entry which is preliminary data.</text>
</comment>
<feature type="compositionally biased region" description="Pro residues" evidence="2">
    <location>
        <begin position="252"/>
        <end position="262"/>
    </location>
</feature>
<dbReference type="Gene3D" id="3.10.120.10">
    <property type="entry name" value="Cytochrome b5-like heme/steroid binding domain"/>
    <property type="match status" value="1"/>
</dbReference>
<dbReference type="GO" id="GO:0016020">
    <property type="term" value="C:membrane"/>
    <property type="evidence" value="ECO:0007669"/>
    <property type="project" value="TreeGrafter"/>
</dbReference>
<dbReference type="FunFam" id="3.10.120.10:FF:000003">
    <property type="entry name" value="membrane-associated progesterone receptor component 1"/>
    <property type="match status" value="1"/>
</dbReference>
<sequence>MELSTDTASVSKAASAPAVEEEEENIFTGGNPRPRSLVGQAPGEKTYEKTRDSTGRLVSKKPANGPFLAHQRWKEQEAERKAREARGEKPLPKARSDAGWTVWKVLKWITLFLAATMAAGNFLVKSPFWGYGDQMVKVYRNLVTPQKVFTPEQLAQYDGSDKSKPVYLAIDGDVYDVTASRRIYGPLGPYHVMAGRDASRAFITGCFQTHLTHDLRGLSEHELGALANWKKFFAKHVKYVKVGTLDRSPIDPSSPIPEPCKPPSSAGGVADAEPAGNPHAVRNRGGQEQKLTARATEGRQEL</sequence>
<evidence type="ECO:0000313" key="5">
    <source>
        <dbReference type="Proteomes" id="UP000620104"/>
    </source>
</evidence>
<dbReference type="AlphaFoldDB" id="A0A8H3TP60"/>
<protein>
    <recommendedName>
        <fullName evidence="3">Cytochrome b5 heme-binding domain-containing protein</fullName>
    </recommendedName>
</protein>